<evidence type="ECO:0000256" key="6">
    <source>
        <dbReference type="SAM" id="Phobius"/>
    </source>
</evidence>
<dbReference type="Pfam" id="PF03788">
    <property type="entry name" value="LrgA"/>
    <property type="match status" value="1"/>
</dbReference>
<feature type="transmembrane region" description="Helical" evidence="6">
    <location>
        <begin position="84"/>
        <end position="106"/>
    </location>
</feature>
<dbReference type="GO" id="GO:0016787">
    <property type="term" value="F:hydrolase activity"/>
    <property type="evidence" value="ECO:0007669"/>
    <property type="project" value="UniProtKB-KW"/>
</dbReference>
<evidence type="ECO:0000313" key="8">
    <source>
        <dbReference type="Proteomes" id="UP000030134"/>
    </source>
</evidence>
<evidence type="ECO:0000256" key="1">
    <source>
        <dbReference type="ARBA" id="ARBA00004651"/>
    </source>
</evidence>
<dbReference type="Proteomes" id="UP000030134">
    <property type="component" value="Unassembled WGS sequence"/>
</dbReference>
<keyword evidence="7" id="KW-0378">Hydrolase</keyword>
<evidence type="ECO:0000256" key="4">
    <source>
        <dbReference type="ARBA" id="ARBA00022989"/>
    </source>
</evidence>
<dbReference type="PANTHER" id="PTHR33931:SF2">
    <property type="entry name" value="HOLIN-LIKE PROTEIN CIDA"/>
    <property type="match status" value="1"/>
</dbReference>
<dbReference type="PANTHER" id="PTHR33931">
    <property type="entry name" value="HOLIN-LIKE PROTEIN CIDA-RELATED"/>
    <property type="match status" value="1"/>
</dbReference>
<protein>
    <submittedName>
        <fullName evidence="7">Murein hydrolase transporter LrgA</fullName>
    </submittedName>
</protein>
<evidence type="ECO:0000256" key="2">
    <source>
        <dbReference type="ARBA" id="ARBA00022475"/>
    </source>
</evidence>
<dbReference type="EMBL" id="JQZW01000008">
    <property type="protein sequence ID" value="KGN98167.1"/>
    <property type="molecule type" value="Genomic_DNA"/>
</dbReference>
<dbReference type="GO" id="GO:0005886">
    <property type="term" value="C:plasma membrane"/>
    <property type="evidence" value="ECO:0007669"/>
    <property type="project" value="UniProtKB-SubCell"/>
</dbReference>
<organism evidence="7 8">
    <name type="scientific">Porphyromonas gingivicanis</name>
    <dbReference type="NCBI Taxonomy" id="266762"/>
    <lineage>
        <taxon>Bacteria</taxon>
        <taxon>Pseudomonadati</taxon>
        <taxon>Bacteroidota</taxon>
        <taxon>Bacteroidia</taxon>
        <taxon>Bacteroidales</taxon>
        <taxon>Porphyromonadaceae</taxon>
        <taxon>Porphyromonas</taxon>
    </lineage>
</organism>
<evidence type="ECO:0000313" key="7">
    <source>
        <dbReference type="EMBL" id="KGN98167.1"/>
    </source>
</evidence>
<dbReference type="RefSeq" id="WP_036883691.1">
    <property type="nucleotide sequence ID" value="NZ_JQZW01000008.1"/>
</dbReference>
<proteinExistence type="predicted"/>
<feature type="transmembrane region" description="Helical" evidence="6">
    <location>
        <begin position="30"/>
        <end position="47"/>
    </location>
</feature>
<dbReference type="eggNOG" id="COG1380">
    <property type="taxonomic scope" value="Bacteria"/>
</dbReference>
<comment type="caution">
    <text evidence="7">The sequence shown here is derived from an EMBL/GenBank/DDBJ whole genome shotgun (WGS) entry which is preliminary data.</text>
</comment>
<dbReference type="STRING" id="266762.HQ36_04450"/>
<keyword evidence="5 6" id="KW-0472">Membrane</keyword>
<keyword evidence="2" id="KW-1003">Cell membrane</keyword>
<dbReference type="InterPro" id="IPR005538">
    <property type="entry name" value="LrgA/CidA"/>
</dbReference>
<reference evidence="7 8" key="1">
    <citation type="submission" date="2014-08" db="EMBL/GenBank/DDBJ databases">
        <title>Porphyromonas gingivicanis strain:COT-022_OH1391 Genome sequencing.</title>
        <authorList>
            <person name="Wallis C."/>
            <person name="Deusch O."/>
            <person name="O'Flynn C."/>
            <person name="Davis I."/>
            <person name="Jospin G."/>
            <person name="Darling A.E."/>
            <person name="Coil D.A."/>
            <person name="Alexiev A."/>
            <person name="Horsfall A."/>
            <person name="Kirkwood N."/>
            <person name="Harris S."/>
            <person name="Eisen J.A."/>
        </authorList>
    </citation>
    <scope>NUCLEOTIDE SEQUENCE [LARGE SCALE GENOMIC DNA]</scope>
    <source>
        <strain evidence="8">COT-022 OH1391</strain>
    </source>
</reference>
<sequence length="125" mass="14347">MRSIEQVFFIFLFYAVGELLSLLIGRFVPGSVLGMLLLFMGLKFRVVQPFQVDKISSFLTTNMGVFFVPAGVGLITQLDLLRQYWLAITISMVLSTILVLGVVAWSQQKMNRYSDRRKKVYEDNR</sequence>
<gene>
    <name evidence="7" type="ORF">HQ36_04450</name>
</gene>
<keyword evidence="3 6" id="KW-0812">Transmembrane</keyword>
<dbReference type="AlphaFoldDB" id="A0A0A2G6U8"/>
<comment type="subcellular location">
    <subcellularLocation>
        <location evidence="1">Cell membrane</location>
        <topology evidence="1">Multi-pass membrane protein</topology>
    </subcellularLocation>
</comment>
<keyword evidence="8" id="KW-1185">Reference proteome</keyword>
<evidence type="ECO:0000256" key="3">
    <source>
        <dbReference type="ARBA" id="ARBA00022692"/>
    </source>
</evidence>
<dbReference type="OrthoDB" id="3176438at2"/>
<accession>A0A0A2G6U8</accession>
<evidence type="ECO:0000256" key="5">
    <source>
        <dbReference type="ARBA" id="ARBA00023136"/>
    </source>
</evidence>
<name>A0A0A2G6U8_9PORP</name>
<keyword evidence="4 6" id="KW-1133">Transmembrane helix</keyword>
<feature type="transmembrane region" description="Helical" evidence="6">
    <location>
        <begin position="59"/>
        <end position="78"/>
    </location>
</feature>